<dbReference type="AlphaFoldDB" id="A0A1Y0EIS9"/>
<dbReference type="Pfam" id="PF03401">
    <property type="entry name" value="TctC"/>
    <property type="match status" value="1"/>
</dbReference>
<evidence type="ECO:0000313" key="3">
    <source>
        <dbReference type="EMBL" id="ARU03545.1"/>
    </source>
</evidence>
<feature type="signal peptide" evidence="2">
    <location>
        <begin position="1"/>
        <end position="33"/>
    </location>
</feature>
<evidence type="ECO:0000313" key="4">
    <source>
        <dbReference type="Proteomes" id="UP000196138"/>
    </source>
</evidence>
<dbReference type="OrthoDB" id="8678477at2"/>
<accession>A0A1Y0EIS9</accession>
<dbReference type="Proteomes" id="UP000196138">
    <property type="component" value="Chromosome"/>
</dbReference>
<name>A0A1Y0EIS9_9BURK</name>
<evidence type="ECO:0000256" key="2">
    <source>
        <dbReference type="SAM" id="SignalP"/>
    </source>
</evidence>
<dbReference type="InterPro" id="IPR042100">
    <property type="entry name" value="Bug_dom1"/>
</dbReference>
<keyword evidence="2" id="KW-0732">Signal</keyword>
<dbReference type="PROSITE" id="PS51318">
    <property type="entry name" value="TAT"/>
    <property type="match status" value="1"/>
</dbReference>
<feature type="chain" id="PRO_5013186050" evidence="2">
    <location>
        <begin position="34"/>
        <end position="334"/>
    </location>
</feature>
<evidence type="ECO:0000256" key="1">
    <source>
        <dbReference type="ARBA" id="ARBA00006987"/>
    </source>
</evidence>
<dbReference type="PIRSF" id="PIRSF017082">
    <property type="entry name" value="YflP"/>
    <property type="match status" value="1"/>
</dbReference>
<dbReference type="KEGG" id="cser:CCO03_01570"/>
<reference evidence="3 4" key="1">
    <citation type="submission" date="2017-05" db="EMBL/GenBank/DDBJ databases">
        <authorList>
            <person name="Song R."/>
            <person name="Chenine A.L."/>
            <person name="Ruprecht R.M."/>
        </authorList>
    </citation>
    <scope>NUCLEOTIDE SEQUENCE [LARGE SCALE GENOMIC DNA]</scope>
    <source>
        <strain evidence="3 4">DSM 26136</strain>
    </source>
</reference>
<dbReference type="InterPro" id="IPR006311">
    <property type="entry name" value="TAT_signal"/>
</dbReference>
<proteinExistence type="inferred from homology"/>
<dbReference type="Gene3D" id="3.40.190.150">
    <property type="entry name" value="Bordetella uptake gene, domain 1"/>
    <property type="match status" value="1"/>
</dbReference>
<dbReference type="EMBL" id="CP021455">
    <property type="protein sequence ID" value="ARU03545.1"/>
    <property type="molecule type" value="Genomic_DNA"/>
</dbReference>
<organism evidence="3 4">
    <name type="scientific">Comamonas serinivorans</name>
    <dbReference type="NCBI Taxonomy" id="1082851"/>
    <lineage>
        <taxon>Bacteria</taxon>
        <taxon>Pseudomonadati</taxon>
        <taxon>Pseudomonadota</taxon>
        <taxon>Betaproteobacteria</taxon>
        <taxon>Burkholderiales</taxon>
        <taxon>Comamonadaceae</taxon>
        <taxon>Comamonas</taxon>
    </lineage>
</organism>
<dbReference type="PANTHER" id="PTHR42928">
    <property type="entry name" value="TRICARBOXYLATE-BINDING PROTEIN"/>
    <property type="match status" value="1"/>
</dbReference>
<comment type="similarity">
    <text evidence="1">Belongs to the UPF0065 (bug) family.</text>
</comment>
<dbReference type="PANTHER" id="PTHR42928:SF5">
    <property type="entry name" value="BLR1237 PROTEIN"/>
    <property type="match status" value="1"/>
</dbReference>
<dbReference type="RefSeq" id="WP_087276343.1">
    <property type="nucleotide sequence ID" value="NZ_CP021455.1"/>
</dbReference>
<dbReference type="InterPro" id="IPR005064">
    <property type="entry name" value="BUG"/>
</dbReference>
<protein>
    <submittedName>
        <fullName evidence="3">ABC transporter substrate-binding protein</fullName>
    </submittedName>
</protein>
<sequence>MSNPFLSPIARRQLLGLAAATACTVLSPVTAQAAEYPSKAVRVVVGFPAGSVTDAIARLMADQLSKSLGQPFVVENKPGANGMLGATEVARATPDGYTLLVTNSSSVTINPQIYKKVNYKPADFAPISQIIDAPFILVVNSAWAQGAKVNTLDELMNWAKAHPGQLSYGSAGPGNIAHLSFAMLSNRKQVQTVHVPYKAGSQAQLAAIGGEIQTLFDTPPSIPQIENGKLKALAVTSSKRMARLPNVPTMAEAGVPGFDVSFWLGALAPKGTPQAVIDKLYAAIKQMPNDPAVKNALSMQGDPVVTDPASFAKRIASEVPTWGAVIQREGISLD</sequence>
<dbReference type="CDD" id="cd07012">
    <property type="entry name" value="PBP2_Bug_TTT"/>
    <property type="match status" value="1"/>
</dbReference>
<dbReference type="Gene3D" id="3.40.190.10">
    <property type="entry name" value="Periplasmic binding protein-like II"/>
    <property type="match status" value="1"/>
</dbReference>
<gene>
    <name evidence="3" type="ORF">CCO03_01570</name>
</gene>
<keyword evidence="4" id="KW-1185">Reference proteome</keyword>
<dbReference type="SUPFAM" id="SSF53850">
    <property type="entry name" value="Periplasmic binding protein-like II"/>
    <property type="match status" value="1"/>
</dbReference>